<organism evidence="1">
    <name type="scientific">Arundo donax</name>
    <name type="common">Giant reed</name>
    <name type="synonym">Donax arundinaceus</name>
    <dbReference type="NCBI Taxonomy" id="35708"/>
    <lineage>
        <taxon>Eukaryota</taxon>
        <taxon>Viridiplantae</taxon>
        <taxon>Streptophyta</taxon>
        <taxon>Embryophyta</taxon>
        <taxon>Tracheophyta</taxon>
        <taxon>Spermatophyta</taxon>
        <taxon>Magnoliopsida</taxon>
        <taxon>Liliopsida</taxon>
        <taxon>Poales</taxon>
        <taxon>Poaceae</taxon>
        <taxon>PACMAD clade</taxon>
        <taxon>Arundinoideae</taxon>
        <taxon>Arundineae</taxon>
        <taxon>Arundo</taxon>
    </lineage>
</organism>
<dbReference type="InterPro" id="IPR029058">
    <property type="entry name" value="AB_hydrolase_fold"/>
</dbReference>
<reference evidence="1" key="2">
    <citation type="journal article" date="2015" name="Data Brief">
        <title>Shoot transcriptome of the giant reed, Arundo donax.</title>
        <authorList>
            <person name="Barrero R.A."/>
            <person name="Guerrero F.D."/>
            <person name="Moolhuijzen P."/>
            <person name="Goolsby J.A."/>
            <person name="Tidwell J."/>
            <person name="Bellgard S.E."/>
            <person name="Bellgard M.I."/>
        </authorList>
    </citation>
    <scope>NUCLEOTIDE SEQUENCE</scope>
    <source>
        <tissue evidence="1">Shoot tissue taken approximately 20 cm above the soil surface</tissue>
    </source>
</reference>
<dbReference type="PANTHER" id="PTHR11005">
    <property type="entry name" value="LYSOSOMAL ACID LIPASE-RELATED"/>
    <property type="match status" value="1"/>
</dbReference>
<evidence type="ECO:0000313" key="1">
    <source>
        <dbReference type="EMBL" id="JAE16593.1"/>
    </source>
</evidence>
<dbReference type="EMBL" id="GBRH01181303">
    <property type="protein sequence ID" value="JAE16593.1"/>
    <property type="molecule type" value="Transcribed_RNA"/>
</dbReference>
<reference evidence="1" key="1">
    <citation type="submission" date="2014-09" db="EMBL/GenBank/DDBJ databases">
        <authorList>
            <person name="Magalhaes I.L.F."/>
            <person name="Oliveira U."/>
            <person name="Santos F.R."/>
            <person name="Vidigal T.H.D.A."/>
            <person name="Brescovit A.D."/>
            <person name="Santos A.J."/>
        </authorList>
    </citation>
    <scope>NUCLEOTIDE SEQUENCE</scope>
    <source>
        <tissue evidence="1">Shoot tissue taken approximately 20 cm above the soil surface</tissue>
    </source>
</reference>
<evidence type="ECO:0008006" key="2">
    <source>
        <dbReference type="Google" id="ProtNLM"/>
    </source>
</evidence>
<accession>A0A0A9G7I8</accession>
<name>A0A0A9G7I8_ARUDO</name>
<dbReference type="Gene3D" id="3.40.50.1820">
    <property type="entry name" value="alpha/beta hydrolase"/>
    <property type="match status" value="1"/>
</dbReference>
<sequence>MLLPLVHPAQALNVPVVPLGTLLAAAYPWTSGPINLFSWLNHQISAQDMMHPELLSKLVFNNFCTVPAKVVLQLTTAFREGGLCNRNGTFSYKDHLRECRTPVLALAGDRDLICPPEAVYETVKLIPKHKVKYRVFGKPKGPHYAHYDLVGGRLAIDEVYPCIIEFLSRHDRMLT</sequence>
<proteinExistence type="predicted"/>
<dbReference type="SUPFAM" id="SSF53474">
    <property type="entry name" value="alpha/beta-Hydrolases"/>
    <property type="match status" value="1"/>
</dbReference>
<dbReference type="AlphaFoldDB" id="A0A0A9G7I8"/>
<protein>
    <recommendedName>
        <fullName evidence="2">AB hydrolase-1 domain-containing protein</fullName>
    </recommendedName>
</protein>